<feature type="transmembrane region" description="Helical" evidence="1">
    <location>
        <begin position="27"/>
        <end position="56"/>
    </location>
</feature>
<dbReference type="STRING" id="1464122.SAMN05421737_104234"/>
<dbReference type="AlphaFoldDB" id="A0A1G6HYJ3"/>
<proteinExistence type="predicted"/>
<reference evidence="3" key="1">
    <citation type="submission" date="2016-09" db="EMBL/GenBank/DDBJ databases">
        <authorList>
            <person name="Varghese N."/>
            <person name="Submissions S."/>
        </authorList>
    </citation>
    <scope>NUCLEOTIDE SEQUENCE [LARGE SCALE GENOMIC DNA]</scope>
    <source>
        <strain evidence="3">25nlg</strain>
    </source>
</reference>
<keyword evidence="1" id="KW-0472">Membrane</keyword>
<accession>A0A1G6HYJ3</accession>
<keyword evidence="1" id="KW-0812">Transmembrane</keyword>
<feature type="transmembrane region" description="Helical" evidence="1">
    <location>
        <begin position="131"/>
        <end position="151"/>
    </location>
</feature>
<gene>
    <name evidence="2" type="ORF">SAMN05421737_104234</name>
</gene>
<evidence type="ECO:0000256" key="1">
    <source>
        <dbReference type="SAM" id="Phobius"/>
    </source>
</evidence>
<dbReference type="RefSeq" id="WP_090775344.1">
    <property type="nucleotide sequence ID" value="NZ_FMYM01000004.1"/>
</dbReference>
<keyword evidence="3" id="KW-1185">Reference proteome</keyword>
<feature type="transmembrane region" description="Helical" evidence="1">
    <location>
        <begin position="68"/>
        <end position="94"/>
    </location>
</feature>
<evidence type="ECO:0000313" key="2">
    <source>
        <dbReference type="EMBL" id="SDB99260.1"/>
    </source>
</evidence>
<dbReference type="EMBL" id="FMYM01000004">
    <property type="protein sequence ID" value="SDB99260.1"/>
    <property type="molecule type" value="Genomic_DNA"/>
</dbReference>
<organism evidence="2 3">
    <name type="scientific">Shouchella lonarensis</name>
    <dbReference type="NCBI Taxonomy" id="1464122"/>
    <lineage>
        <taxon>Bacteria</taxon>
        <taxon>Bacillati</taxon>
        <taxon>Bacillota</taxon>
        <taxon>Bacilli</taxon>
        <taxon>Bacillales</taxon>
        <taxon>Bacillaceae</taxon>
        <taxon>Shouchella</taxon>
    </lineage>
</organism>
<evidence type="ECO:0000313" key="3">
    <source>
        <dbReference type="Proteomes" id="UP000242662"/>
    </source>
</evidence>
<protein>
    <submittedName>
        <fullName evidence="2">Uncharacterized protein</fullName>
    </submittedName>
</protein>
<sequence length="152" mass="16153">MDNMDDFSTHFRQKGEKQKGALSSKRFWGLFASWTSLGIGLCVIIGMIFFAIISVITLEFLRGEKGLFAGIASSLSSVAVPCVLITGAVGIVGIMAIKLYRNASPVLFLGSAAVLVITMFIYLTIGAGGTVLILLAPILLYVIAGMVSLGMW</sequence>
<keyword evidence="1" id="KW-1133">Transmembrane helix</keyword>
<name>A0A1G6HYJ3_9BACI</name>
<dbReference type="Proteomes" id="UP000242662">
    <property type="component" value="Unassembled WGS sequence"/>
</dbReference>
<feature type="transmembrane region" description="Helical" evidence="1">
    <location>
        <begin position="106"/>
        <end position="125"/>
    </location>
</feature>